<sequence length="71" mass="7798">MRAVINYTLLALPGWLPFLSNKAAGVVVYRPDCFERQLSSDQGVPGLVPSMLTFTESQLRFMGTQLAPILA</sequence>
<gene>
    <name evidence="1" type="ORF">RHMOL_Rhmol10G0146700</name>
</gene>
<dbReference type="EMBL" id="CM046397">
    <property type="protein sequence ID" value="KAI8535073.1"/>
    <property type="molecule type" value="Genomic_DNA"/>
</dbReference>
<dbReference type="Proteomes" id="UP001062846">
    <property type="component" value="Chromosome 10"/>
</dbReference>
<comment type="caution">
    <text evidence="1">The sequence shown here is derived from an EMBL/GenBank/DDBJ whole genome shotgun (WGS) entry which is preliminary data.</text>
</comment>
<evidence type="ECO:0000313" key="2">
    <source>
        <dbReference type="Proteomes" id="UP001062846"/>
    </source>
</evidence>
<evidence type="ECO:0000313" key="1">
    <source>
        <dbReference type="EMBL" id="KAI8535073.1"/>
    </source>
</evidence>
<reference evidence="1" key="1">
    <citation type="submission" date="2022-02" db="EMBL/GenBank/DDBJ databases">
        <title>Plant Genome Project.</title>
        <authorList>
            <person name="Zhang R.-G."/>
        </authorList>
    </citation>
    <scope>NUCLEOTIDE SEQUENCE</scope>
    <source>
        <strain evidence="1">AT1</strain>
    </source>
</reference>
<name>A0ACC0M3U3_RHOML</name>
<organism evidence="1 2">
    <name type="scientific">Rhododendron molle</name>
    <name type="common">Chinese azalea</name>
    <name type="synonym">Azalea mollis</name>
    <dbReference type="NCBI Taxonomy" id="49168"/>
    <lineage>
        <taxon>Eukaryota</taxon>
        <taxon>Viridiplantae</taxon>
        <taxon>Streptophyta</taxon>
        <taxon>Embryophyta</taxon>
        <taxon>Tracheophyta</taxon>
        <taxon>Spermatophyta</taxon>
        <taxon>Magnoliopsida</taxon>
        <taxon>eudicotyledons</taxon>
        <taxon>Gunneridae</taxon>
        <taxon>Pentapetalae</taxon>
        <taxon>asterids</taxon>
        <taxon>Ericales</taxon>
        <taxon>Ericaceae</taxon>
        <taxon>Ericoideae</taxon>
        <taxon>Rhodoreae</taxon>
        <taxon>Rhododendron</taxon>
    </lineage>
</organism>
<accession>A0ACC0M3U3</accession>
<proteinExistence type="predicted"/>
<keyword evidence="2" id="KW-1185">Reference proteome</keyword>
<protein>
    <submittedName>
        <fullName evidence="1">Uncharacterized protein</fullName>
    </submittedName>
</protein>